<dbReference type="RefSeq" id="XP_002848219.1">
    <property type="nucleotide sequence ID" value="XM_002848173.1"/>
</dbReference>
<keyword evidence="2" id="KW-1185">Reference proteome</keyword>
<gene>
    <name evidence="1" type="ORF">MCYG_03725</name>
</gene>
<dbReference type="HOGENOM" id="CLU_2263135_0_0_1"/>
<dbReference type="Proteomes" id="UP000002035">
    <property type="component" value="Unassembled WGS sequence"/>
</dbReference>
<dbReference type="AlphaFoldDB" id="C5FJP5"/>
<evidence type="ECO:0000313" key="1">
    <source>
        <dbReference type="EMBL" id="EEQ30906.1"/>
    </source>
</evidence>
<evidence type="ECO:0000313" key="2">
    <source>
        <dbReference type="Proteomes" id="UP000002035"/>
    </source>
</evidence>
<proteinExistence type="predicted"/>
<organism evidence="1 2">
    <name type="scientific">Arthroderma otae (strain ATCC MYA-4605 / CBS 113480)</name>
    <name type="common">Microsporum canis</name>
    <dbReference type="NCBI Taxonomy" id="554155"/>
    <lineage>
        <taxon>Eukaryota</taxon>
        <taxon>Fungi</taxon>
        <taxon>Dikarya</taxon>
        <taxon>Ascomycota</taxon>
        <taxon>Pezizomycotina</taxon>
        <taxon>Eurotiomycetes</taxon>
        <taxon>Eurotiomycetidae</taxon>
        <taxon>Onygenales</taxon>
        <taxon>Arthrodermataceae</taxon>
        <taxon>Microsporum</taxon>
    </lineage>
</organism>
<name>C5FJP5_ARTOC</name>
<dbReference type="VEuPathDB" id="FungiDB:MCYG_03725"/>
<protein>
    <submittedName>
        <fullName evidence="1">Uncharacterized protein</fullName>
    </submittedName>
</protein>
<reference evidence="2" key="1">
    <citation type="journal article" date="2012" name="MBio">
        <title>Comparative genome analysis of Trichophyton rubrum and related dermatophytes reveals candidate genes involved in infection.</title>
        <authorList>
            <person name="Martinez D.A."/>
            <person name="Oliver B.G."/>
            <person name="Graeser Y."/>
            <person name="Goldberg J.M."/>
            <person name="Li W."/>
            <person name="Martinez-Rossi N.M."/>
            <person name="Monod M."/>
            <person name="Shelest E."/>
            <person name="Barton R.C."/>
            <person name="Birch E."/>
            <person name="Brakhage A.A."/>
            <person name="Chen Z."/>
            <person name="Gurr S.J."/>
            <person name="Heiman D."/>
            <person name="Heitman J."/>
            <person name="Kosti I."/>
            <person name="Rossi A."/>
            <person name="Saif S."/>
            <person name="Samalova M."/>
            <person name="Saunders C.W."/>
            <person name="Shea T."/>
            <person name="Summerbell R.C."/>
            <person name="Xu J."/>
            <person name="Young S."/>
            <person name="Zeng Q."/>
            <person name="Birren B.W."/>
            <person name="Cuomo C.A."/>
            <person name="White T.C."/>
        </authorList>
    </citation>
    <scope>NUCLEOTIDE SEQUENCE [LARGE SCALE GENOMIC DNA]</scope>
    <source>
        <strain evidence="2">ATCC MYA-4605 / CBS 113480</strain>
    </source>
</reference>
<dbReference type="EMBL" id="DS995703">
    <property type="protein sequence ID" value="EEQ30906.1"/>
    <property type="molecule type" value="Genomic_DNA"/>
</dbReference>
<accession>C5FJP5</accession>
<sequence length="103" mass="11341">MDAFGPAVEVCSLLVQNQVDKRKIACISAVTDSEYVISCSIQAILKRTPDPDGKRLIVHSKSLKPGKNMENKKQMENHVVGRIWTSKDPRKPSSLMAFDGSLG</sequence>
<dbReference type="GeneID" id="9229543"/>